<dbReference type="InterPro" id="IPR035513">
    <property type="entry name" value="Invertase/methylesterase_inhib"/>
</dbReference>
<keyword evidence="2" id="KW-1185">Reference proteome</keyword>
<organism evidence="1 2">
    <name type="scientific">Hevea brasiliensis</name>
    <name type="common">Para rubber tree</name>
    <name type="synonym">Siphonia brasiliensis</name>
    <dbReference type="NCBI Taxonomy" id="3981"/>
    <lineage>
        <taxon>Eukaryota</taxon>
        <taxon>Viridiplantae</taxon>
        <taxon>Streptophyta</taxon>
        <taxon>Embryophyta</taxon>
        <taxon>Tracheophyta</taxon>
        <taxon>Spermatophyta</taxon>
        <taxon>Magnoliopsida</taxon>
        <taxon>eudicotyledons</taxon>
        <taxon>Gunneridae</taxon>
        <taxon>Pentapetalae</taxon>
        <taxon>rosids</taxon>
        <taxon>fabids</taxon>
        <taxon>Malpighiales</taxon>
        <taxon>Euphorbiaceae</taxon>
        <taxon>Crotonoideae</taxon>
        <taxon>Micrandreae</taxon>
        <taxon>Hevea</taxon>
    </lineage>
</organism>
<protein>
    <recommendedName>
        <fullName evidence="3">Pectinesterase inhibitor domain-containing protein</fullName>
    </recommendedName>
</protein>
<evidence type="ECO:0008006" key="3">
    <source>
        <dbReference type="Google" id="ProtNLM"/>
    </source>
</evidence>
<accession>A0A6A6N9P5</accession>
<dbReference type="EMBL" id="JAAGAX010000003">
    <property type="protein sequence ID" value="KAF2321203.1"/>
    <property type="molecule type" value="Genomic_DNA"/>
</dbReference>
<dbReference type="Gene3D" id="1.20.140.40">
    <property type="entry name" value="Invertase/pectin methylesterase inhibitor family protein"/>
    <property type="match status" value="1"/>
</dbReference>
<sequence length="137" mass="14690">MNDPSNSIPTPTPLDAISLHCSARDHTQPKYLKDYIVNTMISQLSLTSDSPIGSASAADVHSLAKSALEATIIQGGEITKKIAEMMMGKVVDVVQQLIDCSEIYNVTMDKIKFATTTLKAKVFSDVNVGITTAMTKA</sequence>
<dbReference type="AlphaFoldDB" id="A0A6A6N9P5"/>
<dbReference type="Proteomes" id="UP000467840">
    <property type="component" value="Chromosome 10"/>
</dbReference>
<comment type="caution">
    <text evidence="1">The sequence shown here is derived from an EMBL/GenBank/DDBJ whole genome shotgun (WGS) entry which is preliminary data.</text>
</comment>
<reference evidence="1 2" key="1">
    <citation type="journal article" date="2020" name="Mol. Plant">
        <title>The Chromosome-Based Rubber Tree Genome Provides New Insights into Spurge Genome Evolution and Rubber Biosynthesis.</title>
        <authorList>
            <person name="Liu J."/>
            <person name="Shi C."/>
            <person name="Shi C.C."/>
            <person name="Li W."/>
            <person name="Zhang Q.J."/>
            <person name="Zhang Y."/>
            <person name="Li K."/>
            <person name="Lu H.F."/>
            <person name="Shi C."/>
            <person name="Zhu S.T."/>
            <person name="Xiao Z.Y."/>
            <person name="Nan H."/>
            <person name="Yue Y."/>
            <person name="Zhu X.G."/>
            <person name="Wu Y."/>
            <person name="Hong X.N."/>
            <person name="Fan G.Y."/>
            <person name="Tong Y."/>
            <person name="Zhang D."/>
            <person name="Mao C.L."/>
            <person name="Liu Y.L."/>
            <person name="Hao S.J."/>
            <person name="Liu W.Q."/>
            <person name="Lv M.Q."/>
            <person name="Zhang H.B."/>
            <person name="Liu Y."/>
            <person name="Hu-Tang G.R."/>
            <person name="Wang J.P."/>
            <person name="Wang J.H."/>
            <person name="Sun Y.H."/>
            <person name="Ni S.B."/>
            <person name="Chen W.B."/>
            <person name="Zhang X.C."/>
            <person name="Jiao Y.N."/>
            <person name="Eichler E.E."/>
            <person name="Li G.H."/>
            <person name="Liu X."/>
            <person name="Gao L.Z."/>
        </authorList>
    </citation>
    <scope>NUCLEOTIDE SEQUENCE [LARGE SCALE GENOMIC DNA]</scope>
    <source>
        <strain evidence="2">cv. GT1</strain>
        <tissue evidence="1">Leaf</tissue>
    </source>
</reference>
<proteinExistence type="predicted"/>
<name>A0A6A6N9P5_HEVBR</name>
<gene>
    <name evidence="1" type="ORF">GH714_035409</name>
</gene>
<evidence type="ECO:0000313" key="1">
    <source>
        <dbReference type="EMBL" id="KAF2321203.1"/>
    </source>
</evidence>
<evidence type="ECO:0000313" key="2">
    <source>
        <dbReference type="Proteomes" id="UP000467840"/>
    </source>
</evidence>
<dbReference type="SUPFAM" id="SSF101148">
    <property type="entry name" value="Plant invertase/pectin methylesterase inhibitor"/>
    <property type="match status" value="1"/>
</dbReference>